<dbReference type="CDD" id="cd07043">
    <property type="entry name" value="STAS_anti-anti-sigma_factors"/>
    <property type="match status" value="1"/>
</dbReference>
<comment type="caution">
    <text evidence="4">The sequence shown here is derived from an EMBL/GenBank/DDBJ whole genome shotgun (WGS) entry which is preliminary data.</text>
</comment>
<dbReference type="NCBIfam" id="TIGR00377">
    <property type="entry name" value="ant_ant_sig"/>
    <property type="match status" value="1"/>
</dbReference>
<reference evidence="4 5" key="1">
    <citation type="submission" date="2016-10" db="EMBL/GenBank/DDBJ databases">
        <title>Alkaliphiles isolated from bioreactors.</title>
        <authorList>
            <person name="Salah Z."/>
            <person name="Rout S.P."/>
            <person name="Humphreys P.N."/>
        </authorList>
    </citation>
    <scope>NUCLEOTIDE SEQUENCE [LARGE SCALE GENOMIC DNA]</scope>
    <source>
        <strain evidence="4 5">ZS02</strain>
    </source>
</reference>
<dbReference type="InterPro" id="IPR058548">
    <property type="entry name" value="MlaB-like_STAS"/>
</dbReference>
<name>A0A1R1I918_9RHOO</name>
<dbReference type="PROSITE" id="PS50801">
    <property type="entry name" value="STAS"/>
    <property type="match status" value="1"/>
</dbReference>
<organism evidence="4 5">
    <name type="scientific">Azonexus hydrophilus</name>
    <dbReference type="NCBI Taxonomy" id="418702"/>
    <lineage>
        <taxon>Bacteria</taxon>
        <taxon>Pseudomonadati</taxon>
        <taxon>Pseudomonadota</taxon>
        <taxon>Betaproteobacteria</taxon>
        <taxon>Rhodocyclales</taxon>
        <taxon>Azonexaceae</taxon>
        <taxon>Azonexus</taxon>
    </lineage>
</organism>
<dbReference type="Gene3D" id="3.30.750.24">
    <property type="entry name" value="STAS domain"/>
    <property type="match status" value="1"/>
</dbReference>
<dbReference type="Pfam" id="PF13466">
    <property type="entry name" value="STAS_2"/>
    <property type="match status" value="1"/>
</dbReference>
<dbReference type="OrthoDB" id="9808221at2"/>
<dbReference type="EMBL" id="MTHD01000002">
    <property type="protein sequence ID" value="OMG55273.1"/>
    <property type="molecule type" value="Genomic_DNA"/>
</dbReference>
<evidence type="ECO:0000256" key="2">
    <source>
        <dbReference type="RuleBase" id="RU003749"/>
    </source>
</evidence>
<dbReference type="STRING" id="418702.BJN45_06985"/>
<proteinExistence type="inferred from homology"/>
<dbReference type="PANTHER" id="PTHR33495">
    <property type="entry name" value="ANTI-SIGMA FACTOR ANTAGONIST TM_1081-RELATED-RELATED"/>
    <property type="match status" value="1"/>
</dbReference>
<dbReference type="GO" id="GO:0043856">
    <property type="term" value="F:anti-sigma factor antagonist activity"/>
    <property type="evidence" value="ECO:0007669"/>
    <property type="project" value="InterPro"/>
</dbReference>
<comment type="similarity">
    <text evidence="1 2">Belongs to the anti-sigma-factor antagonist family.</text>
</comment>
<evidence type="ECO:0000256" key="1">
    <source>
        <dbReference type="ARBA" id="ARBA00009013"/>
    </source>
</evidence>
<dbReference type="SUPFAM" id="SSF52091">
    <property type="entry name" value="SpoIIaa-like"/>
    <property type="match status" value="1"/>
</dbReference>
<dbReference type="InterPro" id="IPR002645">
    <property type="entry name" value="STAS_dom"/>
</dbReference>
<dbReference type="PANTHER" id="PTHR33495:SF2">
    <property type="entry name" value="ANTI-SIGMA FACTOR ANTAGONIST TM_1081-RELATED"/>
    <property type="match status" value="1"/>
</dbReference>
<dbReference type="AlphaFoldDB" id="A0A1R1I918"/>
<dbReference type="InterPro" id="IPR036513">
    <property type="entry name" value="STAS_dom_sf"/>
</dbReference>
<feature type="domain" description="STAS" evidence="3">
    <location>
        <begin position="1"/>
        <end position="113"/>
    </location>
</feature>
<accession>A0A1R1I918</accession>
<sequence>MNLPTREQAGVLVVSVSGRIDHAIAEEFTQALDPLLARCVQGQAPVLLDFSQVTYISSAGLRVLMMASRQAKAQQGGFAIAALTPLVQEVFTISRFNLIVPCYTSIEAACKVLGQ</sequence>
<keyword evidence="5" id="KW-1185">Reference proteome</keyword>
<dbReference type="InterPro" id="IPR003658">
    <property type="entry name" value="Anti-sigma_ant"/>
</dbReference>
<evidence type="ECO:0000313" key="4">
    <source>
        <dbReference type="EMBL" id="OMG55273.1"/>
    </source>
</evidence>
<evidence type="ECO:0000313" key="5">
    <source>
        <dbReference type="Proteomes" id="UP000187526"/>
    </source>
</evidence>
<evidence type="ECO:0000259" key="3">
    <source>
        <dbReference type="PROSITE" id="PS50801"/>
    </source>
</evidence>
<gene>
    <name evidence="4" type="ORF">BJN45_06985</name>
</gene>
<protein>
    <recommendedName>
        <fullName evidence="2">Anti-sigma factor antagonist</fullName>
    </recommendedName>
</protein>
<dbReference type="Proteomes" id="UP000187526">
    <property type="component" value="Unassembled WGS sequence"/>
</dbReference>